<keyword evidence="10" id="KW-1185">Reference proteome</keyword>
<comment type="caution">
    <text evidence="9">The sequence shown here is derived from an EMBL/GenBank/DDBJ whole genome shotgun (WGS) entry which is preliminary data.</text>
</comment>
<dbReference type="GO" id="GO:0000723">
    <property type="term" value="P:telomere maintenance"/>
    <property type="evidence" value="ECO:0007669"/>
    <property type="project" value="TreeGrafter"/>
</dbReference>
<proteinExistence type="predicted"/>
<feature type="region of interest" description="Disordered" evidence="7">
    <location>
        <begin position="1168"/>
        <end position="1768"/>
    </location>
</feature>
<evidence type="ECO:0000259" key="8">
    <source>
        <dbReference type="Pfam" id="PF12231"/>
    </source>
</evidence>
<reference evidence="9" key="1">
    <citation type="submission" date="2016-12" db="EMBL/GenBank/DDBJ databases">
        <title>The genomes of Aspergillus section Nigri reveals drivers in fungal speciation.</title>
        <authorList>
            <consortium name="DOE Joint Genome Institute"/>
            <person name="Vesth T.C."/>
            <person name="Nybo J."/>
            <person name="Theobald S."/>
            <person name="Brandl J."/>
            <person name="Frisvad J.C."/>
            <person name="Nielsen K.F."/>
            <person name="Lyhne E.K."/>
            <person name="Kogle M.E."/>
            <person name="Kuo A."/>
            <person name="Riley R."/>
            <person name="Clum A."/>
            <person name="Nolan M."/>
            <person name="Lipzen A."/>
            <person name="Salamov A."/>
            <person name="Henrissat B."/>
            <person name="Wiebenga A."/>
            <person name="De vries R.P."/>
            <person name="Grigoriev I.V."/>
            <person name="Mortensen U.H."/>
            <person name="Andersen M.R."/>
            <person name="Baker S.E."/>
        </authorList>
    </citation>
    <scope>NUCLEOTIDE SEQUENCE</scope>
    <source>
        <strain evidence="9">IBT 28561</strain>
    </source>
</reference>
<feature type="compositionally biased region" description="Basic residues" evidence="7">
    <location>
        <begin position="1575"/>
        <end position="1596"/>
    </location>
</feature>
<evidence type="ECO:0000313" key="10">
    <source>
        <dbReference type="Proteomes" id="UP000234254"/>
    </source>
</evidence>
<dbReference type="SUPFAM" id="SSF48371">
    <property type="entry name" value="ARM repeat"/>
    <property type="match status" value="1"/>
</dbReference>
<dbReference type="PANTHER" id="PTHR22928:SF3">
    <property type="entry name" value="TELOMERE-ASSOCIATED PROTEIN RIF1"/>
    <property type="match status" value="1"/>
</dbReference>
<keyword evidence="3" id="KW-0158">Chromosome</keyword>
<evidence type="ECO:0000256" key="3">
    <source>
        <dbReference type="ARBA" id="ARBA00022454"/>
    </source>
</evidence>
<evidence type="ECO:0000256" key="1">
    <source>
        <dbReference type="ARBA" id="ARBA00004123"/>
    </source>
</evidence>
<accession>A0A2I1CRS8</accession>
<keyword evidence="4" id="KW-0779">Telomere</keyword>
<evidence type="ECO:0000256" key="2">
    <source>
        <dbReference type="ARBA" id="ARBA00004574"/>
    </source>
</evidence>
<feature type="region of interest" description="Disordered" evidence="7">
    <location>
        <begin position="1"/>
        <end position="56"/>
    </location>
</feature>
<feature type="compositionally biased region" description="Polar residues" evidence="7">
    <location>
        <begin position="1220"/>
        <end position="1245"/>
    </location>
</feature>
<dbReference type="Proteomes" id="UP000234254">
    <property type="component" value="Unassembled WGS sequence"/>
</dbReference>
<dbReference type="GeneID" id="36549117"/>
<name>A0A2I1CRS8_ASPC2</name>
<feature type="compositionally biased region" description="Low complexity" evidence="7">
    <location>
        <begin position="1327"/>
        <end position="1337"/>
    </location>
</feature>
<feature type="compositionally biased region" description="Low complexity" evidence="7">
    <location>
        <begin position="1598"/>
        <end position="1610"/>
    </location>
</feature>
<sequence>MVEVLGPLPARPPTPPRTSRALLDNDRTEDSPAAVQTPRDSALHTSISTGVPSSRQSKRVNFSPWTKYIKPPMFTNSTTKLKPEVKSLPPSNECKPAKSILKATNSPVPVPSSNVENYTPESFAMLLESITQALAGDAISSRLDAYMQFFGALRAYEELPGEKDIADKLALVTQFIQRDITKDLDIGGPGNTNLVIQALKLSAALVWHPSISMQLPDDFKVFLVDHALNSLQEAKLPKSVLTHYMSILSTQNFNARIVTNARIVRLLTILHTLTGRVNGSAIISQRLSIYQRVLGQAKSTFMSHSSLWIEHLVSGLLHHIKDIRLKAISLGFQTTISLGPNPTLSKCIRDLFDRSLDKNRKMVSEICERMSRMMSDAETGSHVPQVWSVVTLLLRTKRFSVDHWEHFKEWVLVLQKCFNCSDPTIKAQAIVGWNRFILVVSPSETTSRSMLKMLSKPVLSQFERKKQDKNGSHPSYLALNSYYNLLYYAFRPSAAFSHIDIVWEEYVACPSLTIFGSTPSLSDRLAQVLSHMLWSSQAKVWTENKVNESSKIDPEELPCVDCKWLRSRITSVLKVFENILNSSVWVDDIEQSHIAVAWVNLSRALSYASSKEITPSPESMQAVAHVLGLLQRLWIAGPSSLNAAGDGAMDKFFERFRFLSTTMISSLGSISFTEKLLLKTADETFQAATTPTHRHPKANSTLDIPILHLLRLISDSSGISEPTPSYLRLINGTLQAGCNGRTSRGSRLELLRQCAEMYPNETEFDFGIHNFAQLVWTSAAQLASDSLCSYPLESARERDGSVSRDYENSIKILSAGLKFTDAFQTWNQLADSLVRVVGNEKGHREIATMIVEPLAESMMNVNVRNTYLPSASLFSHSHSIPYFHEGIAGIKGTANSAQAAYQKLPFPTNLAESVNRTLRESYDKFEPLETSGIANFIESLTSFLGSGIWDFRSAFLKSLQETLALWIKDNVHKLDVDSGVESRVLTACRALSSAVLNILQSPPLDDTSSLQRFEGIICAGLESSHASIAKRFIDFCTSVSSSHKDLASANVSHVLQTLESRSKQFSSLTNIQTETNDTQSDMSAKSNIAYILDNMENSHSPAFRSSPVVRSEPVPASLDQPNRPQAEPSHNDSMPDQLPTLDGAMSFTDGIGDRKQRKDVLTMIENLRSSSPAVPTPRELGFMTPPHLRNLRNAEGESETPLTPTLPPTAADPEDVFLGSSPTPSARGRTPSTRTETQLSMTTSAIDLKMDQDPPSSPPQMKDISPHREASELSQSFADTGSPTTSGGRRKKSPKRLKSRNNKKRNSTPVTSGNNSESQNQRQEVPLSSRLRSRASAGKGSEKLDGSPTKTSRGSIGRSTQEETGASSTPTPKSNKLRTVSHSDGNDALASQHHETAADSSCDDMDTQLASQLEQDLEGAADGVRQQNNDAPAKPSEQVPMTRKRKREVSEAATPTNRNSNKELRRSSRRASGKVPADNDTGDNDGLTQSTTSQQSTAATEDAATPAESAPKKQRREPPGGADDKMEIEPAVQELGANAGDNLDAGLLDASQKRRSSRLSGQAAPEIPEETPPPKRSKSPRSRNRNRRRNERRRKSASLEAAARANAAREGSSDRPKSGESSQGTQEPTQESPAKFPVPQQTAREPSPAKKAESQLPPPVDTIEETQLDVVNPLTEGVRNSPLPEPELERAAEKPSPQPQHEEHTLAQTEPELPTEEAPTPAPVPAPTEDTDMADAEPTEPIEDAAEPNLLPPVPQTESPPPSTTDLFTPLRSVLADMKTASLDRSALKEMDDLLFDIRVEMHEAARRHSHTNTTNNNTNNKGS</sequence>
<feature type="compositionally biased region" description="Basic and acidic residues" evidence="7">
    <location>
        <begin position="1516"/>
        <end position="1528"/>
    </location>
</feature>
<evidence type="ECO:0000256" key="7">
    <source>
        <dbReference type="SAM" id="MobiDB-lite"/>
    </source>
</evidence>
<feature type="compositionally biased region" description="Low complexity" evidence="7">
    <location>
        <begin position="1199"/>
        <end position="1211"/>
    </location>
</feature>
<keyword evidence="5" id="KW-0539">Nucleus</keyword>
<feature type="compositionally biased region" description="Low complexity" evidence="7">
    <location>
        <begin position="1488"/>
        <end position="1509"/>
    </location>
</feature>
<feature type="compositionally biased region" description="Basic residues" evidence="7">
    <location>
        <begin position="1288"/>
        <end position="1306"/>
    </location>
</feature>
<evidence type="ECO:0000256" key="6">
    <source>
        <dbReference type="ARBA" id="ARBA00023306"/>
    </source>
</evidence>
<feature type="compositionally biased region" description="Polar residues" evidence="7">
    <location>
        <begin position="1619"/>
        <end position="1632"/>
    </location>
</feature>
<dbReference type="Pfam" id="PF12231">
    <property type="entry name" value="Rif1_N"/>
    <property type="match status" value="1"/>
</dbReference>
<dbReference type="VEuPathDB" id="FungiDB:P168DRAFT_330529"/>
<dbReference type="GO" id="GO:0005634">
    <property type="term" value="C:nucleus"/>
    <property type="evidence" value="ECO:0007669"/>
    <property type="project" value="UniProtKB-SubCell"/>
</dbReference>
<protein>
    <recommendedName>
        <fullName evidence="8">Telomere-associated protein Rif1 N-terminal domain-containing protein</fullName>
    </recommendedName>
</protein>
<dbReference type="EMBL" id="MSFM01000015">
    <property type="protein sequence ID" value="PKY00315.1"/>
    <property type="molecule type" value="Genomic_DNA"/>
</dbReference>
<dbReference type="OrthoDB" id="5399929at2759"/>
<feature type="compositionally biased region" description="Low complexity" evidence="7">
    <location>
        <begin position="1706"/>
        <end position="1719"/>
    </location>
</feature>
<feature type="compositionally biased region" description="Polar residues" evidence="7">
    <location>
        <begin position="1272"/>
        <end position="1287"/>
    </location>
</feature>
<feature type="compositionally biased region" description="Polar residues" evidence="7">
    <location>
        <begin position="1308"/>
        <end position="1323"/>
    </location>
</feature>
<evidence type="ECO:0000313" key="9">
    <source>
        <dbReference type="EMBL" id="PKY00315.1"/>
    </source>
</evidence>
<gene>
    <name evidence="9" type="ORF">P168DRAFT_330529</name>
</gene>
<feature type="compositionally biased region" description="Polar residues" evidence="7">
    <location>
        <begin position="43"/>
        <end position="56"/>
    </location>
</feature>
<dbReference type="RefSeq" id="XP_024688909.1">
    <property type="nucleotide sequence ID" value="XM_024841593.1"/>
</dbReference>
<feature type="domain" description="Telomere-associated protein Rif1 N-terminal" evidence="8">
    <location>
        <begin position="134"/>
        <end position="507"/>
    </location>
</feature>
<organism evidence="9 10">
    <name type="scientific">Aspergillus campestris (strain IBT 28561)</name>
    <dbReference type="NCBI Taxonomy" id="1392248"/>
    <lineage>
        <taxon>Eukaryota</taxon>
        <taxon>Fungi</taxon>
        <taxon>Dikarya</taxon>
        <taxon>Ascomycota</taxon>
        <taxon>Pezizomycotina</taxon>
        <taxon>Eurotiomycetes</taxon>
        <taxon>Eurotiomycetidae</taxon>
        <taxon>Eurotiales</taxon>
        <taxon>Aspergillaceae</taxon>
        <taxon>Aspergillus</taxon>
        <taxon>Aspergillus subgen. Circumdati</taxon>
    </lineage>
</organism>
<dbReference type="PANTHER" id="PTHR22928">
    <property type="entry name" value="TELOMERE-ASSOCIATED PROTEIN RIF1"/>
    <property type="match status" value="1"/>
</dbReference>
<feature type="compositionally biased region" description="Acidic residues" evidence="7">
    <location>
        <begin position="1729"/>
        <end position="1746"/>
    </location>
</feature>
<feature type="compositionally biased region" description="Polar residues" evidence="7">
    <location>
        <begin position="1348"/>
        <end position="1383"/>
    </location>
</feature>
<evidence type="ECO:0000256" key="4">
    <source>
        <dbReference type="ARBA" id="ARBA00022895"/>
    </source>
</evidence>
<feature type="compositionally biased region" description="Pro residues" evidence="7">
    <location>
        <begin position="1750"/>
        <end position="1763"/>
    </location>
</feature>
<dbReference type="InterPro" id="IPR016024">
    <property type="entry name" value="ARM-type_fold"/>
</dbReference>
<feature type="region of interest" description="Disordered" evidence="7">
    <location>
        <begin position="1101"/>
        <end position="1144"/>
    </location>
</feature>
<dbReference type="GO" id="GO:0140445">
    <property type="term" value="C:chromosome, telomeric repeat region"/>
    <property type="evidence" value="ECO:0007669"/>
    <property type="project" value="TreeGrafter"/>
</dbReference>
<comment type="subcellular location">
    <subcellularLocation>
        <location evidence="2">Chromosome</location>
        <location evidence="2">Telomere</location>
    </subcellularLocation>
    <subcellularLocation>
        <location evidence="1">Nucleus</location>
    </subcellularLocation>
</comment>
<dbReference type="InterPro" id="IPR022031">
    <property type="entry name" value="Rif1_N"/>
</dbReference>
<evidence type="ECO:0000256" key="5">
    <source>
        <dbReference type="ARBA" id="ARBA00023242"/>
    </source>
</evidence>
<keyword evidence="6" id="KW-0131">Cell cycle</keyword>